<dbReference type="AlphaFoldDB" id="A0A7S1X4K4"/>
<gene>
    <name evidence="3" type="ORF">TCHU04912_LOCUS10563</name>
</gene>
<protein>
    <submittedName>
        <fullName evidence="3">Uncharacterized protein</fullName>
    </submittedName>
</protein>
<evidence type="ECO:0000313" key="3">
    <source>
        <dbReference type="EMBL" id="CAD9208326.1"/>
    </source>
</evidence>
<evidence type="ECO:0000256" key="2">
    <source>
        <dbReference type="SAM" id="Phobius"/>
    </source>
</evidence>
<keyword evidence="2" id="KW-0812">Transmembrane</keyword>
<feature type="transmembrane region" description="Helical" evidence="2">
    <location>
        <begin position="40"/>
        <end position="60"/>
    </location>
</feature>
<sequence>MAATVRRREGKGGSDTKEDQSAENPETPKPRPEKKQHNKLGGVGLVLIVSMFTAAIALVMSPITLSFRITRLHVNAPLAEAAAFFGDPVRVYRFNDLVSDVEVTANGSYDETNSQKISISFLHVRQSSKTLWSKGDTGAAREAVLISNPADVATSDKATIRIEQVIPQDGRTAVLELRLEHSGEGECELVAQYVALPSVRFFSGQHEREVMEATRIWLAKAVQSLESKP</sequence>
<keyword evidence="2" id="KW-1133">Transmembrane helix</keyword>
<feature type="region of interest" description="Disordered" evidence="1">
    <location>
        <begin position="1"/>
        <end position="37"/>
    </location>
</feature>
<reference evidence="3" key="1">
    <citation type="submission" date="2021-01" db="EMBL/GenBank/DDBJ databases">
        <authorList>
            <person name="Corre E."/>
            <person name="Pelletier E."/>
            <person name="Niang G."/>
            <person name="Scheremetjew M."/>
            <person name="Finn R."/>
            <person name="Kale V."/>
            <person name="Holt S."/>
            <person name="Cochrane G."/>
            <person name="Meng A."/>
            <person name="Brown T."/>
            <person name="Cohen L."/>
        </authorList>
    </citation>
    <scope>NUCLEOTIDE SEQUENCE</scope>
    <source>
        <strain evidence="3">PLY429</strain>
    </source>
</reference>
<evidence type="ECO:0000256" key="1">
    <source>
        <dbReference type="SAM" id="MobiDB-lite"/>
    </source>
</evidence>
<keyword evidence="2" id="KW-0472">Membrane</keyword>
<feature type="compositionally biased region" description="Basic and acidic residues" evidence="1">
    <location>
        <begin position="1"/>
        <end position="35"/>
    </location>
</feature>
<dbReference type="EMBL" id="HBGG01020372">
    <property type="protein sequence ID" value="CAD9208326.1"/>
    <property type="molecule type" value="Transcribed_RNA"/>
</dbReference>
<organism evidence="3">
    <name type="scientific">Tetraselmis chuii</name>
    <dbReference type="NCBI Taxonomy" id="63592"/>
    <lineage>
        <taxon>Eukaryota</taxon>
        <taxon>Viridiplantae</taxon>
        <taxon>Chlorophyta</taxon>
        <taxon>core chlorophytes</taxon>
        <taxon>Chlorodendrophyceae</taxon>
        <taxon>Chlorodendrales</taxon>
        <taxon>Chlorodendraceae</taxon>
        <taxon>Tetraselmis</taxon>
    </lineage>
</organism>
<name>A0A7S1X4K4_9CHLO</name>
<proteinExistence type="predicted"/>
<accession>A0A7S1X4K4</accession>